<dbReference type="PANTHER" id="PTHR10655:SF17">
    <property type="entry name" value="LYSOPHOSPHOLIPASE-LIKE PROTEIN 1"/>
    <property type="match status" value="1"/>
</dbReference>
<dbReference type="EMBL" id="QXGK01000022">
    <property type="protein sequence ID" value="RSX52717.1"/>
    <property type="molecule type" value="Genomic_DNA"/>
</dbReference>
<protein>
    <submittedName>
        <fullName evidence="5">Esterase</fullName>
    </submittedName>
</protein>
<dbReference type="Proteomes" id="UP000287470">
    <property type="component" value="Unassembled WGS sequence"/>
</dbReference>
<name>A0A430FIT3_9BIFI</name>
<evidence type="ECO:0000313" key="5">
    <source>
        <dbReference type="EMBL" id="RSX52717.1"/>
    </source>
</evidence>
<dbReference type="AlphaFoldDB" id="A0A430FIT3"/>
<evidence type="ECO:0000256" key="1">
    <source>
        <dbReference type="ARBA" id="ARBA00006499"/>
    </source>
</evidence>
<gene>
    <name evidence="5" type="ORF">D2E24_1763</name>
</gene>
<dbReference type="GO" id="GO:0016787">
    <property type="term" value="F:hydrolase activity"/>
    <property type="evidence" value="ECO:0007669"/>
    <property type="project" value="UniProtKB-KW"/>
</dbReference>
<evidence type="ECO:0000259" key="4">
    <source>
        <dbReference type="Pfam" id="PF02230"/>
    </source>
</evidence>
<keyword evidence="2" id="KW-0378">Hydrolase</keyword>
<dbReference type="PANTHER" id="PTHR10655">
    <property type="entry name" value="LYSOPHOSPHOLIPASE-RELATED"/>
    <property type="match status" value="1"/>
</dbReference>
<dbReference type="RefSeq" id="WP_125969025.1">
    <property type="nucleotide sequence ID" value="NZ_QXGK01000022.1"/>
</dbReference>
<sequence length="276" mass="29962">MNEDDLTASAASPESAASSPHNRPETASSASSQPRPALIGRESTVVPGRFGEPLTVTHVAYSRGGGNASPRRPMFLCLHGWGSNEDDLAGMMRYVAPYSDYASLRAPLVLQEGWYMPGAYSWFHDAVPTGDDLDHDAYAAAVAVDAWVEANVPTDRDIVPLGFSQGGLLAVHLLRVHPDRYRAAVCLSGFLAPGGVAGTAPADETLPEREIPVFYGRGENDPVIPRYESHALAAWLEEHTWLTEKTYRGLDHAVSMDEFSDLRQWMLVNDLTSGVL</sequence>
<evidence type="ECO:0000256" key="3">
    <source>
        <dbReference type="SAM" id="MobiDB-lite"/>
    </source>
</evidence>
<feature type="compositionally biased region" description="Low complexity" evidence="3">
    <location>
        <begin position="8"/>
        <end position="20"/>
    </location>
</feature>
<dbReference type="Gene3D" id="3.40.50.1820">
    <property type="entry name" value="alpha/beta hydrolase"/>
    <property type="match status" value="1"/>
</dbReference>
<accession>A0A430FIT3</accession>
<feature type="region of interest" description="Disordered" evidence="3">
    <location>
        <begin position="1"/>
        <end position="37"/>
    </location>
</feature>
<feature type="compositionally biased region" description="Polar residues" evidence="3">
    <location>
        <begin position="25"/>
        <end position="34"/>
    </location>
</feature>
<evidence type="ECO:0000313" key="6">
    <source>
        <dbReference type="Proteomes" id="UP000287470"/>
    </source>
</evidence>
<dbReference type="Pfam" id="PF02230">
    <property type="entry name" value="Abhydrolase_2"/>
    <property type="match status" value="1"/>
</dbReference>
<reference evidence="5 6" key="1">
    <citation type="submission" date="2018-09" db="EMBL/GenBank/DDBJ databases">
        <title>Characterization of the phylogenetic diversity of five novel species belonging to the genus Bifidobacterium.</title>
        <authorList>
            <person name="Lugli G.A."/>
            <person name="Duranti S."/>
            <person name="Milani C."/>
        </authorList>
    </citation>
    <scope>NUCLEOTIDE SEQUENCE [LARGE SCALE GENOMIC DNA]</scope>
    <source>
        <strain evidence="5 6">2033B</strain>
    </source>
</reference>
<dbReference type="SUPFAM" id="SSF53474">
    <property type="entry name" value="alpha/beta-Hydrolases"/>
    <property type="match status" value="1"/>
</dbReference>
<comment type="caution">
    <text evidence="5">The sequence shown here is derived from an EMBL/GenBank/DDBJ whole genome shotgun (WGS) entry which is preliminary data.</text>
</comment>
<feature type="domain" description="Phospholipase/carboxylesterase/thioesterase" evidence="4">
    <location>
        <begin position="69"/>
        <end position="265"/>
    </location>
</feature>
<dbReference type="InterPro" id="IPR050565">
    <property type="entry name" value="LYPA1-2/EST-like"/>
</dbReference>
<proteinExistence type="inferred from homology"/>
<evidence type="ECO:0000256" key="2">
    <source>
        <dbReference type="ARBA" id="ARBA00022801"/>
    </source>
</evidence>
<dbReference type="OrthoDB" id="9780848at2"/>
<comment type="similarity">
    <text evidence="1">Belongs to the AB hydrolase superfamily. AB hydrolase 2 family.</text>
</comment>
<dbReference type="InterPro" id="IPR029058">
    <property type="entry name" value="AB_hydrolase_fold"/>
</dbReference>
<keyword evidence="6" id="KW-1185">Reference proteome</keyword>
<organism evidence="5 6">
    <name type="scientific">Bifidobacterium samirii</name>
    <dbReference type="NCBI Taxonomy" id="2306974"/>
    <lineage>
        <taxon>Bacteria</taxon>
        <taxon>Bacillati</taxon>
        <taxon>Actinomycetota</taxon>
        <taxon>Actinomycetes</taxon>
        <taxon>Bifidobacteriales</taxon>
        <taxon>Bifidobacteriaceae</taxon>
        <taxon>Bifidobacterium</taxon>
    </lineage>
</organism>
<dbReference type="InterPro" id="IPR003140">
    <property type="entry name" value="PLipase/COase/thioEstase"/>
</dbReference>